<reference evidence="2" key="1">
    <citation type="submission" date="2018-06" db="EMBL/GenBank/DDBJ databases">
        <authorList>
            <person name="Zhirakovskaya E."/>
        </authorList>
    </citation>
    <scope>NUCLEOTIDE SEQUENCE</scope>
</reference>
<gene>
    <name evidence="2" type="ORF">MNBD_GAMMA09-3620</name>
</gene>
<organism evidence="2">
    <name type="scientific">hydrothermal vent metagenome</name>
    <dbReference type="NCBI Taxonomy" id="652676"/>
    <lineage>
        <taxon>unclassified sequences</taxon>
        <taxon>metagenomes</taxon>
        <taxon>ecological metagenomes</taxon>
    </lineage>
</organism>
<evidence type="ECO:0000313" key="2">
    <source>
        <dbReference type="EMBL" id="VAW70636.1"/>
    </source>
</evidence>
<accession>A0A3B0YQA2</accession>
<dbReference type="EMBL" id="UOFI01000203">
    <property type="protein sequence ID" value="VAW70636.1"/>
    <property type="molecule type" value="Genomic_DNA"/>
</dbReference>
<dbReference type="AlphaFoldDB" id="A0A3B0YQA2"/>
<sequence length="48" mass="5348">MNESNETNQLEKKDMSKANIWFAVVLGVIAFSVALIPFFYLNNAVVNG</sequence>
<proteinExistence type="predicted"/>
<feature type="transmembrane region" description="Helical" evidence="1">
    <location>
        <begin position="20"/>
        <end position="41"/>
    </location>
</feature>
<name>A0A3B0YQA2_9ZZZZ</name>
<keyword evidence="1" id="KW-0812">Transmembrane</keyword>
<keyword evidence="1" id="KW-0472">Membrane</keyword>
<keyword evidence="1" id="KW-1133">Transmembrane helix</keyword>
<protein>
    <submittedName>
        <fullName evidence="2">Uncharacterized protein</fullName>
    </submittedName>
</protein>
<evidence type="ECO:0000256" key="1">
    <source>
        <dbReference type="SAM" id="Phobius"/>
    </source>
</evidence>